<feature type="compositionally biased region" description="Pro residues" evidence="1">
    <location>
        <begin position="125"/>
        <end position="135"/>
    </location>
</feature>
<feature type="compositionally biased region" description="Polar residues" evidence="1">
    <location>
        <begin position="449"/>
        <end position="474"/>
    </location>
</feature>
<feature type="compositionally biased region" description="Pro residues" evidence="1">
    <location>
        <begin position="346"/>
        <end position="357"/>
    </location>
</feature>
<feature type="compositionally biased region" description="Pro residues" evidence="1">
    <location>
        <begin position="377"/>
        <end position="387"/>
    </location>
</feature>
<keyword evidence="2" id="KW-0732">Signal</keyword>
<dbReference type="Proteomes" id="UP000244005">
    <property type="component" value="Unassembled WGS sequence"/>
</dbReference>
<dbReference type="Gene3D" id="3.40.50.1820">
    <property type="entry name" value="alpha/beta hydrolase"/>
    <property type="match status" value="2"/>
</dbReference>
<feature type="compositionally biased region" description="Low complexity" evidence="1">
    <location>
        <begin position="307"/>
        <end position="333"/>
    </location>
</feature>
<feature type="signal peptide" evidence="2">
    <location>
        <begin position="1"/>
        <end position="27"/>
    </location>
</feature>
<dbReference type="GO" id="GO:0006629">
    <property type="term" value="P:lipid metabolic process"/>
    <property type="evidence" value="ECO:0000318"/>
    <property type="project" value="GO_Central"/>
</dbReference>
<dbReference type="SUPFAM" id="SSF53474">
    <property type="entry name" value="alpha/beta-Hydrolases"/>
    <property type="match status" value="1"/>
</dbReference>
<sequence>MGSSNRPLSSWLSLVTLIATLAVVSQCVEMLEVDAHASLTFCEIHVLPRGYDCEEHEVYSEDGYMLRLHRVIPRASLEKSVWEWLEPELRHKHKHKGPFPGFKKPRPAPEAVPSYTSPSSSSESPPSPSPPPSSFSPPGEGTHGGPSPPSSSYSPPGGYGGPSPSSSSSPPSEGAYGGPSPPSSSYSPPGGYGGPSPSSSSSPPSEGAYGGQSPPSSSYSPPGGYGGPSPSSSSSPPSEGAYGGPSPPSSSYSPPGGYGGPSPSSSSSPPSEGAYGGPSPPSSSYSPPGGYGGPTPSAFSPPGASTYGGSNSAPSSYSPPAAAGYGAPSPAGSRNSPPSAAIGGVSPPPTSFNPPPASGGYGAPSPPDTESHGGVSTPPPSYSPPTPSESNSPPGAGNYGEGSSGPSTSAISPPPAGSGYGGSPPSSTSSPPNGSGGSTSSSSAECTPGLSSPNIARRGLTSSNGREQPRTPTRNAELVDGEPVLLMHHELLNGGSWFTPVASENDTVLPLKLVDQGFDVWIGHERATLWSHEHRKLTPNDAAYWNWTWDQHVEHDVPKLLAYISDETGSRVHYVGVSLSAAVGAAAATNAGVASLMKTLTLIAPAFYRGKTTSEFLQAWDPILLRSALGTSDDEWHDNRLGAFNITREFHLDAIPLNGPASRLPFAISGPDCCLGPSVLSLANGWDGVTSYKNLEHLHQGISTNTFQHFDYGSAAFNALAYEGKTDPPTYEPKDIPSDLPMLVVYGGQDLYSPPEGALEFMSLTQTMPQSVYLPHYAHFDLSMSLHRADDVYGPITAFLQDQSGPEEPYY</sequence>
<dbReference type="Gramene" id="Mp2g09690.1">
    <property type="protein sequence ID" value="Mp2g09690.1.cds"/>
    <property type="gene ID" value="Mp2g09690"/>
</dbReference>
<feature type="compositionally biased region" description="Low complexity" evidence="1">
    <location>
        <begin position="423"/>
        <end position="444"/>
    </location>
</feature>
<dbReference type="AlphaFoldDB" id="A0A2R6W490"/>
<evidence type="ECO:0000259" key="3">
    <source>
        <dbReference type="Pfam" id="PF04083"/>
    </source>
</evidence>
<proteinExistence type="predicted"/>
<evidence type="ECO:0000313" key="5">
    <source>
        <dbReference type="Proteomes" id="UP000244005"/>
    </source>
</evidence>
<name>A0A2R6W490_MARPO</name>
<evidence type="ECO:0000313" key="4">
    <source>
        <dbReference type="EMBL" id="PTQ28663.1"/>
    </source>
</evidence>
<dbReference type="PANTHER" id="PTHR11005">
    <property type="entry name" value="LYSOSOMAL ACID LIPASE-RELATED"/>
    <property type="match status" value="1"/>
</dbReference>
<dbReference type="EMBL" id="KZ772828">
    <property type="protein sequence ID" value="PTQ28663.1"/>
    <property type="molecule type" value="Genomic_DNA"/>
</dbReference>
<feature type="compositionally biased region" description="Low complexity" evidence="1">
    <location>
        <begin position="113"/>
        <end position="124"/>
    </location>
</feature>
<reference evidence="5" key="1">
    <citation type="journal article" date="2017" name="Cell">
        <title>Insights into land plant evolution garnered from the Marchantia polymorpha genome.</title>
        <authorList>
            <person name="Bowman J.L."/>
            <person name="Kohchi T."/>
            <person name="Yamato K.T."/>
            <person name="Jenkins J."/>
            <person name="Shu S."/>
            <person name="Ishizaki K."/>
            <person name="Yamaoka S."/>
            <person name="Nishihama R."/>
            <person name="Nakamura Y."/>
            <person name="Berger F."/>
            <person name="Adam C."/>
            <person name="Aki S.S."/>
            <person name="Althoff F."/>
            <person name="Araki T."/>
            <person name="Arteaga-Vazquez M.A."/>
            <person name="Balasubrmanian S."/>
            <person name="Barry K."/>
            <person name="Bauer D."/>
            <person name="Boehm C.R."/>
            <person name="Briginshaw L."/>
            <person name="Caballero-Perez J."/>
            <person name="Catarino B."/>
            <person name="Chen F."/>
            <person name="Chiyoda S."/>
            <person name="Chovatia M."/>
            <person name="Davies K.M."/>
            <person name="Delmans M."/>
            <person name="Demura T."/>
            <person name="Dierschke T."/>
            <person name="Dolan L."/>
            <person name="Dorantes-Acosta A.E."/>
            <person name="Eklund D.M."/>
            <person name="Florent S.N."/>
            <person name="Flores-Sandoval E."/>
            <person name="Fujiyama A."/>
            <person name="Fukuzawa H."/>
            <person name="Galik B."/>
            <person name="Grimanelli D."/>
            <person name="Grimwood J."/>
            <person name="Grossniklaus U."/>
            <person name="Hamada T."/>
            <person name="Haseloff J."/>
            <person name="Hetherington A.J."/>
            <person name="Higo A."/>
            <person name="Hirakawa Y."/>
            <person name="Hundley H.N."/>
            <person name="Ikeda Y."/>
            <person name="Inoue K."/>
            <person name="Inoue S.I."/>
            <person name="Ishida S."/>
            <person name="Jia Q."/>
            <person name="Kakita M."/>
            <person name="Kanazawa T."/>
            <person name="Kawai Y."/>
            <person name="Kawashima T."/>
            <person name="Kennedy M."/>
            <person name="Kinose K."/>
            <person name="Kinoshita T."/>
            <person name="Kohara Y."/>
            <person name="Koide E."/>
            <person name="Komatsu K."/>
            <person name="Kopischke S."/>
            <person name="Kubo M."/>
            <person name="Kyozuka J."/>
            <person name="Lagercrantz U."/>
            <person name="Lin S.S."/>
            <person name="Lindquist E."/>
            <person name="Lipzen A.M."/>
            <person name="Lu C.W."/>
            <person name="De Luna E."/>
            <person name="Martienssen R.A."/>
            <person name="Minamino N."/>
            <person name="Mizutani M."/>
            <person name="Mizutani M."/>
            <person name="Mochizuki N."/>
            <person name="Monte I."/>
            <person name="Mosher R."/>
            <person name="Nagasaki H."/>
            <person name="Nakagami H."/>
            <person name="Naramoto S."/>
            <person name="Nishitani K."/>
            <person name="Ohtani M."/>
            <person name="Okamoto T."/>
            <person name="Okumura M."/>
            <person name="Phillips J."/>
            <person name="Pollak B."/>
            <person name="Reinders A."/>
            <person name="Rovekamp M."/>
            <person name="Sano R."/>
            <person name="Sawa S."/>
            <person name="Schmid M.W."/>
            <person name="Shirakawa M."/>
            <person name="Solano R."/>
            <person name="Spunde A."/>
            <person name="Suetsugu N."/>
            <person name="Sugano S."/>
            <person name="Sugiyama A."/>
            <person name="Sun R."/>
            <person name="Suzuki Y."/>
            <person name="Takenaka M."/>
            <person name="Takezawa D."/>
            <person name="Tomogane H."/>
            <person name="Tsuzuki M."/>
            <person name="Ueda T."/>
            <person name="Umeda M."/>
            <person name="Ward J.M."/>
            <person name="Watanabe Y."/>
            <person name="Yazaki K."/>
            <person name="Yokoyama R."/>
            <person name="Yoshitake Y."/>
            <person name="Yotsui I."/>
            <person name="Zachgo S."/>
            <person name="Schmutz J."/>
        </authorList>
    </citation>
    <scope>NUCLEOTIDE SEQUENCE [LARGE SCALE GENOMIC DNA]</scope>
    <source>
        <strain evidence="5">Tak-1</strain>
    </source>
</reference>
<feature type="chain" id="PRO_5015332313" description="Partial AB-hydrolase lipase domain-containing protein" evidence="2">
    <location>
        <begin position="28"/>
        <end position="811"/>
    </location>
</feature>
<feature type="compositionally biased region" description="Low complexity" evidence="1">
    <location>
        <begin position="183"/>
        <end position="240"/>
    </location>
</feature>
<dbReference type="InterPro" id="IPR006693">
    <property type="entry name" value="AB_hydrolase_lipase"/>
</dbReference>
<feature type="region of interest" description="Disordered" evidence="1">
    <location>
        <begin position="93"/>
        <end position="481"/>
    </location>
</feature>
<organism evidence="4 5">
    <name type="scientific">Marchantia polymorpha</name>
    <name type="common">Common liverwort</name>
    <name type="synonym">Marchantia aquatica</name>
    <dbReference type="NCBI Taxonomy" id="3197"/>
    <lineage>
        <taxon>Eukaryota</taxon>
        <taxon>Viridiplantae</taxon>
        <taxon>Streptophyta</taxon>
        <taxon>Embryophyta</taxon>
        <taxon>Marchantiophyta</taxon>
        <taxon>Marchantiopsida</taxon>
        <taxon>Marchantiidae</taxon>
        <taxon>Marchantiales</taxon>
        <taxon>Marchantiaceae</taxon>
        <taxon>Marchantia</taxon>
    </lineage>
</organism>
<gene>
    <name evidence="4" type="ORF">MARPO_0158s0039</name>
</gene>
<dbReference type="Pfam" id="PF04083">
    <property type="entry name" value="Abhydro_lipase"/>
    <property type="match status" value="1"/>
</dbReference>
<feature type="domain" description="Partial AB-hydrolase lipase" evidence="3">
    <location>
        <begin position="49"/>
        <end position="75"/>
    </location>
</feature>
<keyword evidence="5" id="KW-1185">Reference proteome</keyword>
<accession>A0A2R6W490</accession>
<dbReference type="OrthoDB" id="1932573at2759"/>
<evidence type="ECO:0000256" key="1">
    <source>
        <dbReference type="SAM" id="MobiDB-lite"/>
    </source>
</evidence>
<dbReference type="GO" id="GO:0016298">
    <property type="term" value="F:lipase activity"/>
    <property type="evidence" value="ECO:0000318"/>
    <property type="project" value="GO_Central"/>
</dbReference>
<protein>
    <recommendedName>
        <fullName evidence="3">Partial AB-hydrolase lipase domain-containing protein</fullName>
    </recommendedName>
</protein>
<evidence type="ECO:0000256" key="2">
    <source>
        <dbReference type="SAM" id="SignalP"/>
    </source>
</evidence>
<feature type="compositionally biased region" description="Low complexity" evidence="1">
    <location>
        <begin position="150"/>
        <end position="174"/>
    </location>
</feature>
<dbReference type="InterPro" id="IPR029058">
    <property type="entry name" value="AB_hydrolase_fold"/>
</dbReference>
<feature type="compositionally biased region" description="Low complexity" evidence="1">
    <location>
        <begin position="249"/>
        <end position="273"/>
    </location>
</feature>